<dbReference type="RefSeq" id="WP_241597362.1">
    <property type="nucleotide sequence ID" value="NZ_JAKVIN010000001.1"/>
</dbReference>
<evidence type="ECO:0000256" key="1">
    <source>
        <dbReference type="SAM" id="Phobius"/>
    </source>
</evidence>
<proteinExistence type="predicted"/>
<dbReference type="EMBL" id="JAKVIN010000001">
    <property type="protein sequence ID" value="MCJ8148230.1"/>
    <property type="molecule type" value="Genomic_DNA"/>
</dbReference>
<keyword evidence="1" id="KW-1133">Transmembrane helix</keyword>
<evidence type="ECO:0000313" key="2">
    <source>
        <dbReference type="EMBL" id="MCJ8148230.1"/>
    </source>
</evidence>
<keyword evidence="1" id="KW-0472">Membrane</keyword>
<protein>
    <submittedName>
        <fullName evidence="2">Uncharacterized protein</fullName>
    </submittedName>
</protein>
<accession>A0ABT0CHY9</accession>
<keyword evidence="3" id="KW-1185">Reference proteome</keyword>
<gene>
    <name evidence="2" type="ORF">MKI86_03685</name>
</gene>
<feature type="transmembrane region" description="Helical" evidence="1">
    <location>
        <begin position="59"/>
        <end position="81"/>
    </location>
</feature>
<name>A0ABT0CHY9_9HYPH</name>
<evidence type="ECO:0000313" key="3">
    <source>
        <dbReference type="Proteomes" id="UP001201844"/>
    </source>
</evidence>
<reference evidence="2 3" key="1">
    <citation type="submission" date="2022-02" db="EMBL/GenBank/DDBJ databases">
        <title>Shinella B3.7 sp. nov., isolated from Sediment (Zhairuo Island).</title>
        <authorList>
            <person name="Chen G."/>
        </authorList>
    </citation>
    <scope>NUCLEOTIDE SEQUENCE [LARGE SCALE GENOMIC DNA]</scope>
    <source>
        <strain evidence="2 3">B3.7</strain>
    </source>
</reference>
<organism evidence="2 3">
    <name type="scientific">Shinella sedimenti</name>
    <dbReference type="NCBI Taxonomy" id="2919913"/>
    <lineage>
        <taxon>Bacteria</taxon>
        <taxon>Pseudomonadati</taxon>
        <taxon>Pseudomonadota</taxon>
        <taxon>Alphaproteobacteria</taxon>
        <taxon>Hyphomicrobiales</taxon>
        <taxon>Rhizobiaceae</taxon>
        <taxon>Shinella</taxon>
    </lineage>
</organism>
<sequence>MSTAIVVGLVFSAVPFHYARYLARGETEGRPTWYGGFTNLYLVVRILKAHDRRGDRWAGPAYIAYCISAAMTPAVLVGLIVQDYWFR</sequence>
<keyword evidence="1" id="KW-0812">Transmembrane</keyword>
<dbReference type="Proteomes" id="UP001201844">
    <property type="component" value="Unassembled WGS sequence"/>
</dbReference>
<comment type="caution">
    <text evidence="2">The sequence shown here is derived from an EMBL/GenBank/DDBJ whole genome shotgun (WGS) entry which is preliminary data.</text>
</comment>